<dbReference type="InParanoid" id="A0A0D0DQI1"/>
<dbReference type="EMBL" id="KN825761">
    <property type="protein sequence ID" value="KIK81630.1"/>
    <property type="molecule type" value="Genomic_DNA"/>
</dbReference>
<dbReference type="AlphaFoldDB" id="A0A0D0DQI1"/>
<gene>
    <name evidence="1" type="ORF">PAXRUDRAFT_155641</name>
</gene>
<reference evidence="2" key="2">
    <citation type="submission" date="2015-01" db="EMBL/GenBank/DDBJ databases">
        <title>Evolutionary Origins and Diversification of the Mycorrhizal Mutualists.</title>
        <authorList>
            <consortium name="DOE Joint Genome Institute"/>
            <consortium name="Mycorrhizal Genomics Consortium"/>
            <person name="Kohler A."/>
            <person name="Kuo A."/>
            <person name="Nagy L.G."/>
            <person name="Floudas D."/>
            <person name="Copeland A."/>
            <person name="Barry K.W."/>
            <person name="Cichocki N."/>
            <person name="Veneault-Fourrey C."/>
            <person name="LaButti K."/>
            <person name="Lindquist E.A."/>
            <person name="Lipzen A."/>
            <person name="Lundell T."/>
            <person name="Morin E."/>
            <person name="Murat C."/>
            <person name="Riley R."/>
            <person name="Ohm R."/>
            <person name="Sun H."/>
            <person name="Tunlid A."/>
            <person name="Henrissat B."/>
            <person name="Grigoriev I.V."/>
            <person name="Hibbett D.S."/>
            <person name="Martin F."/>
        </authorList>
    </citation>
    <scope>NUCLEOTIDE SEQUENCE [LARGE SCALE GENOMIC DNA]</scope>
    <source>
        <strain evidence="2">Ve08.2h10</strain>
    </source>
</reference>
<accession>A0A0D0DQI1</accession>
<name>A0A0D0DQI1_9AGAM</name>
<protein>
    <submittedName>
        <fullName evidence="1">Uncharacterized protein</fullName>
    </submittedName>
</protein>
<dbReference type="HOGENOM" id="CLU_121064_0_0_1"/>
<sequence>MAQLKHLTGESALGFLLTHDPEHAEHFGLHIPLASNQDGAYAVLAADAVVTDRPASVTVKTTSRTPLAQDIRVEVPTLNLVFTHSGRFPWPAEIPYPVADCQDVRGTIYLRGQNPPLGASGFNAQQFPSYTSNQGTSGGRIVIEFWNNQRITGVVSDAENYVSGGSGNWSQGT</sequence>
<organism evidence="1 2">
    <name type="scientific">Paxillus rubicundulus Ve08.2h10</name>
    <dbReference type="NCBI Taxonomy" id="930991"/>
    <lineage>
        <taxon>Eukaryota</taxon>
        <taxon>Fungi</taxon>
        <taxon>Dikarya</taxon>
        <taxon>Basidiomycota</taxon>
        <taxon>Agaricomycotina</taxon>
        <taxon>Agaricomycetes</taxon>
        <taxon>Agaricomycetidae</taxon>
        <taxon>Boletales</taxon>
        <taxon>Paxilineae</taxon>
        <taxon>Paxillaceae</taxon>
        <taxon>Paxillus</taxon>
    </lineage>
</organism>
<evidence type="ECO:0000313" key="2">
    <source>
        <dbReference type="Proteomes" id="UP000054538"/>
    </source>
</evidence>
<proteinExistence type="predicted"/>
<evidence type="ECO:0000313" key="1">
    <source>
        <dbReference type="EMBL" id="KIK81630.1"/>
    </source>
</evidence>
<reference evidence="1 2" key="1">
    <citation type="submission" date="2014-04" db="EMBL/GenBank/DDBJ databases">
        <authorList>
            <consortium name="DOE Joint Genome Institute"/>
            <person name="Kuo A."/>
            <person name="Kohler A."/>
            <person name="Jargeat P."/>
            <person name="Nagy L.G."/>
            <person name="Floudas D."/>
            <person name="Copeland A."/>
            <person name="Barry K.W."/>
            <person name="Cichocki N."/>
            <person name="Veneault-Fourrey C."/>
            <person name="LaButti K."/>
            <person name="Lindquist E.A."/>
            <person name="Lipzen A."/>
            <person name="Lundell T."/>
            <person name="Morin E."/>
            <person name="Murat C."/>
            <person name="Sun H."/>
            <person name="Tunlid A."/>
            <person name="Henrissat B."/>
            <person name="Grigoriev I.V."/>
            <person name="Hibbett D.S."/>
            <person name="Martin F."/>
            <person name="Nordberg H.P."/>
            <person name="Cantor M.N."/>
            <person name="Hua S.X."/>
        </authorList>
    </citation>
    <scope>NUCLEOTIDE SEQUENCE [LARGE SCALE GENOMIC DNA]</scope>
    <source>
        <strain evidence="1 2">Ve08.2h10</strain>
    </source>
</reference>
<keyword evidence="2" id="KW-1185">Reference proteome</keyword>
<dbReference type="OrthoDB" id="2906736at2759"/>
<dbReference type="Proteomes" id="UP000054538">
    <property type="component" value="Unassembled WGS sequence"/>
</dbReference>